<evidence type="ECO:0000313" key="4">
    <source>
        <dbReference type="Proteomes" id="UP000249203"/>
    </source>
</evidence>
<name>A0A327WXU4_9GAMM</name>
<feature type="transmembrane region" description="Helical" evidence="1">
    <location>
        <begin position="45"/>
        <end position="64"/>
    </location>
</feature>
<evidence type="ECO:0000256" key="1">
    <source>
        <dbReference type="SAM" id="Phobius"/>
    </source>
</evidence>
<keyword evidence="1" id="KW-0812">Transmembrane</keyword>
<accession>A0A327WXU4</accession>
<evidence type="ECO:0000313" key="5">
    <source>
        <dbReference type="Proteomes" id="UP000287865"/>
    </source>
</evidence>
<dbReference type="Proteomes" id="UP000287865">
    <property type="component" value="Unassembled WGS sequence"/>
</dbReference>
<feature type="transmembrane region" description="Helical" evidence="1">
    <location>
        <begin position="243"/>
        <end position="264"/>
    </location>
</feature>
<dbReference type="EMBL" id="PIPK01000008">
    <property type="protein sequence ID" value="RUO23760.1"/>
    <property type="molecule type" value="Genomic_DNA"/>
</dbReference>
<reference evidence="3 5" key="1">
    <citation type="journal article" date="2018" name="Front. Microbiol.">
        <title>Genome-Based Analysis Reveals the Taxonomy and Diversity of the Family Idiomarinaceae.</title>
        <authorList>
            <person name="Liu Y."/>
            <person name="Lai Q."/>
            <person name="Shao Z."/>
        </authorList>
    </citation>
    <scope>NUCLEOTIDE SEQUENCE [LARGE SCALE GENOMIC DNA]</scope>
    <source>
        <strain evidence="3 5">CF12-14</strain>
    </source>
</reference>
<evidence type="ECO:0000313" key="2">
    <source>
        <dbReference type="EMBL" id="RAJ96489.1"/>
    </source>
</evidence>
<feature type="transmembrane region" description="Helical" evidence="1">
    <location>
        <begin position="189"/>
        <end position="222"/>
    </location>
</feature>
<keyword evidence="1" id="KW-0472">Membrane</keyword>
<sequence>MLSSALIYVHLSRLLLLRRRALIQYVFSPDSPVARLLWRSIVSQLGAAILAVILALGSLIAAAQLAPWEWALLGASVLTLSGWQWVWQQLLSAHIQPVYRRHVILRVAAWCNLGLLSMGLLAGYFWWVEVPATQHLTWLEVVQAQSQTQDFATPDESGFALIDAVLQASQGLQALVWHLIQWLSQSTPWWLSGSIFILLVLGVMLQVALIWLVLLGIHSLLIRVMQAAHTTGSEKNAQQLGLARAHVLIGVTVAGLALLLWGYFERQMQTLPERNIAVSQTTPEDPCSPAALQRSQALFGQAAPQLSAEQSAAAMAAIQPIVATHLDRAFSAGEQGIDAFLDWNFSLAGQYTQLVFVAQAQLSDESFETLLQSKLSEFTQTQLAPALRQAERQLATDIQHVLVTQAQQYQAQTQALLPQTQAMCFDWSDLQFDSQALVRKSAVGAGVVPGLALAARGLAPASAIGVRAGTRRVLAMLSGRMVVRSGATATATTAGTVCGPLCMMVLGGATWLGTDLVLNYADEKLNRDSLREPLVDALAQQRLELELQLLADAERWVHLFFYEMEQAQQQRFNMSRELLHESDTPRR</sequence>
<dbReference type="Proteomes" id="UP000249203">
    <property type="component" value="Unassembled WGS sequence"/>
</dbReference>
<dbReference type="EMBL" id="QLMD01000008">
    <property type="protein sequence ID" value="RAJ96489.1"/>
    <property type="molecule type" value="Genomic_DNA"/>
</dbReference>
<organism evidence="2 4">
    <name type="scientific">Aliidiomarina maris</name>
    <dbReference type="NCBI Taxonomy" id="531312"/>
    <lineage>
        <taxon>Bacteria</taxon>
        <taxon>Pseudomonadati</taxon>
        <taxon>Pseudomonadota</taxon>
        <taxon>Gammaproteobacteria</taxon>
        <taxon>Alteromonadales</taxon>
        <taxon>Idiomarinaceae</taxon>
        <taxon>Aliidiomarina</taxon>
    </lineage>
</organism>
<evidence type="ECO:0000313" key="3">
    <source>
        <dbReference type="EMBL" id="RUO23760.1"/>
    </source>
</evidence>
<dbReference type="AlphaFoldDB" id="A0A327WXU4"/>
<proteinExistence type="predicted"/>
<keyword evidence="5" id="KW-1185">Reference proteome</keyword>
<protein>
    <submittedName>
        <fullName evidence="2">Uncharacterized protein</fullName>
    </submittedName>
</protein>
<keyword evidence="1" id="KW-1133">Transmembrane helix</keyword>
<comment type="caution">
    <text evidence="2">The sequence shown here is derived from an EMBL/GenBank/DDBJ whole genome shotgun (WGS) entry which is preliminary data.</text>
</comment>
<gene>
    <name evidence="2" type="ORF">B0I24_10868</name>
    <name evidence="3" type="ORF">CWE07_09620</name>
</gene>
<reference evidence="2 4" key="2">
    <citation type="submission" date="2018-06" db="EMBL/GenBank/DDBJ databases">
        <title>Genomic Encyclopedia of Type Strains, Phase III (KMG-III): the genomes of soil and plant-associated and newly described type strains.</title>
        <authorList>
            <person name="Whitman W."/>
        </authorList>
    </citation>
    <scope>NUCLEOTIDE SEQUENCE [LARGE SCALE GENOMIC DNA]</scope>
    <source>
        <strain evidence="2 4">CGMCC 1.15366</strain>
    </source>
</reference>
<feature type="transmembrane region" description="Helical" evidence="1">
    <location>
        <begin position="70"/>
        <end position="87"/>
    </location>
</feature>
<feature type="transmembrane region" description="Helical" evidence="1">
    <location>
        <begin position="107"/>
        <end position="127"/>
    </location>
</feature>